<dbReference type="Proteomes" id="UP001221757">
    <property type="component" value="Unassembled WGS sequence"/>
</dbReference>
<feature type="region of interest" description="Disordered" evidence="1">
    <location>
        <begin position="1"/>
        <end position="23"/>
    </location>
</feature>
<evidence type="ECO:0000313" key="2">
    <source>
        <dbReference type="EMBL" id="KAJ7704394.1"/>
    </source>
</evidence>
<reference evidence="2" key="1">
    <citation type="submission" date="2023-03" db="EMBL/GenBank/DDBJ databases">
        <title>Massive genome expansion in bonnet fungi (Mycena s.s.) driven by repeated elements and novel gene families across ecological guilds.</title>
        <authorList>
            <consortium name="Lawrence Berkeley National Laboratory"/>
            <person name="Harder C.B."/>
            <person name="Miyauchi S."/>
            <person name="Viragh M."/>
            <person name="Kuo A."/>
            <person name="Thoen E."/>
            <person name="Andreopoulos B."/>
            <person name="Lu D."/>
            <person name="Skrede I."/>
            <person name="Drula E."/>
            <person name="Henrissat B."/>
            <person name="Morin E."/>
            <person name="Kohler A."/>
            <person name="Barry K."/>
            <person name="LaButti K."/>
            <person name="Morin E."/>
            <person name="Salamov A."/>
            <person name="Lipzen A."/>
            <person name="Mereny Z."/>
            <person name="Hegedus B."/>
            <person name="Baldrian P."/>
            <person name="Stursova M."/>
            <person name="Weitz H."/>
            <person name="Taylor A."/>
            <person name="Grigoriev I.V."/>
            <person name="Nagy L.G."/>
            <person name="Martin F."/>
            <person name="Kauserud H."/>
        </authorList>
    </citation>
    <scope>NUCLEOTIDE SEQUENCE</scope>
    <source>
        <strain evidence="2">CBHHK067</strain>
    </source>
</reference>
<keyword evidence="3" id="KW-1185">Reference proteome</keyword>
<dbReference type="AlphaFoldDB" id="A0AAD7M798"/>
<evidence type="ECO:0000313" key="3">
    <source>
        <dbReference type="Proteomes" id="UP001221757"/>
    </source>
</evidence>
<feature type="region of interest" description="Disordered" evidence="1">
    <location>
        <begin position="52"/>
        <end position="90"/>
    </location>
</feature>
<feature type="compositionally biased region" description="Low complexity" evidence="1">
    <location>
        <begin position="162"/>
        <end position="185"/>
    </location>
</feature>
<feature type="compositionally biased region" description="Pro residues" evidence="1">
    <location>
        <begin position="143"/>
        <end position="153"/>
    </location>
</feature>
<proteinExistence type="predicted"/>
<protein>
    <recommendedName>
        <fullName evidence="4">SHSP domain-containing protein</fullName>
    </recommendedName>
</protein>
<accession>A0AAD7M798</accession>
<gene>
    <name evidence="2" type="ORF">B0H17DRAFT_1224401</name>
</gene>
<organism evidence="2 3">
    <name type="scientific">Mycena rosella</name>
    <name type="common">Pink bonnet</name>
    <name type="synonym">Agaricus rosellus</name>
    <dbReference type="NCBI Taxonomy" id="1033263"/>
    <lineage>
        <taxon>Eukaryota</taxon>
        <taxon>Fungi</taxon>
        <taxon>Dikarya</taxon>
        <taxon>Basidiomycota</taxon>
        <taxon>Agaricomycotina</taxon>
        <taxon>Agaricomycetes</taxon>
        <taxon>Agaricomycetidae</taxon>
        <taxon>Agaricales</taxon>
        <taxon>Marasmiineae</taxon>
        <taxon>Mycenaceae</taxon>
        <taxon>Mycena</taxon>
    </lineage>
</organism>
<feature type="region of interest" description="Disordered" evidence="1">
    <location>
        <begin position="108"/>
        <end position="188"/>
    </location>
</feature>
<name>A0AAD7M798_MYCRO</name>
<sequence length="275" mass="29450">MTPLHNTTLRAARRDSAPTMVKPDMSRFHGPAAAATANKAGTFGPLSACANRRVPSSPRAPRRSCTANIPSPCGGDGPRNPWSPKPRRPSFARVEHISRARARSVLVPTAPSAVPPSDLHPPSVLPKPSASPSVPAQILASPSPRPAPDPSCPFPVISTLDRPSSSESRRTSLTARARRAPSSSRYPPIDITASTTQYTFDVVLPTAIKPEMVTITTARGDKLKIVADAWHLEADCHFEWEIAFRPKDVNLAAIRAKFGVQGRLTISAGRIVCTN</sequence>
<evidence type="ECO:0008006" key="4">
    <source>
        <dbReference type="Google" id="ProtNLM"/>
    </source>
</evidence>
<comment type="caution">
    <text evidence="2">The sequence shown here is derived from an EMBL/GenBank/DDBJ whole genome shotgun (WGS) entry which is preliminary data.</text>
</comment>
<dbReference type="EMBL" id="JARKIE010000010">
    <property type="protein sequence ID" value="KAJ7704394.1"/>
    <property type="molecule type" value="Genomic_DNA"/>
</dbReference>
<evidence type="ECO:0000256" key="1">
    <source>
        <dbReference type="SAM" id="MobiDB-lite"/>
    </source>
</evidence>